<keyword evidence="2" id="KW-0813">Transport</keyword>
<dbReference type="Gene3D" id="2.60.40.1120">
    <property type="entry name" value="Carboxypeptidase-like, regulatory domain"/>
    <property type="match status" value="1"/>
</dbReference>
<keyword evidence="6" id="KW-1185">Reference proteome</keyword>
<dbReference type="Gene3D" id="2.60.40.1930">
    <property type="match status" value="1"/>
</dbReference>
<feature type="signal peptide" evidence="3">
    <location>
        <begin position="1"/>
        <end position="18"/>
    </location>
</feature>
<evidence type="ECO:0000259" key="4">
    <source>
        <dbReference type="SMART" id="SM01360"/>
    </source>
</evidence>
<feature type="chain" id="PRO_5047029347" evidence="3">
    <location>
        <begin position="19"/>
        <end position="1510"/>
    </location>
</feature>
<dbReference type="Pfam" id="PF01835">
    <property type="entry name" value="MG2"/>
    <property type="match status" value="1"/>
</dbReference>
<dbReference type="PANTHER" id="PTHR40094:SF1">
    <property type="entry name" value="UBIQUITIN DOMAIN-CONTAINING PROTEIN"/>
    <property type="match status" value="1"/>
</dbReference>
<dbReference type="SMART" id="SM01360">
    <property type="entry name" value="A2M"/>
    <property type="match status" value="1"/>
</dbReference>
<evidence type="ECO:0000256" key="2">
    <source>
        <dbReference type="PROSITE-ProRule" id="PRU01360"/>
    </source>
</evidence>
<keyword evidence="2" id="KW-1134">Transmembrane beta strand</keyword>
<proteinExistence type="inferred from homology"/>
<dbReference type="InterPro" id="IPR039426">
    <property type="entry name" value="TonB-dep_rcpt-like"/>
</dbReference>
<dbReference type="RefSeq" id="WP_379792498.1">
    <property type="nucleotide sequence ID" value="NZ_JBHSQB010000009.1"/>
</dbReference>
<dbReference type="SUPFAM" id="SSF56935">
    <property type="entry name" value="Porins"/>
    <property type="match status" value="1"/>
</dbReference>
<reference evidence="6" key="1">
    <citation type="journal article" date="2019" name="Int. J. Syst. Evol. Microbiol.">
        <title>The Global Catalogue of Microorganisms (GCM) 10K type strain sequencing project: providing services to taxonomists for standard genome sequencing and annotation.</title>
        <authorList>
            <consortium name="The Broad Institute Genomics Platform"/>
            <consortium name="The Broad Institute Genome Sequencing Center for Infectious Disease"/>
            <person name="Wu L."/>
            <person name="Ma J."/>
        </authorList>
    </citation>
    <scope>NUCLEOTIDE SEQUENCE [LARGE SCALE GENOMIC DNA]</scope>
    <source>
        <strain evidence="6">CCUG 49679</strain>
    </source>
</reference>
<dbReference type="PANTHER" id="PTHR40094">
    <property type="entry name" value="ALPHA-2-MACROGLOBULIN HOMOLOG"/>
    <property type="match status" value="1"/>
</dbReference>
<keyword evidence="2" id="KW-0998">Cell outer membrane</keyword>
<evidence type="ECO:0000313" key="6">
    <source>
        <dbReference type="Proteomes" id="UP001596287"/>
    </source>
</evidence>
<evidence type="ECO:0000256" key="1">
    <source>
        <dbReference type="ARBA" id="ARBA00010556"/>
    </source>
</evidence>
<keyword evidence="2" id="KW-0812">Transmembrane</keyword>
<dbReference type="Proteomes" id="UP001596287">
    <property type="component" value="Unassembled WGS sequence"/>
</dbReference>
<protein>
    <submittedName>
        <fullName evidence="5">MG2 domain-containing protein</fullName>
    </submittedName>
</protein>
<dbReference type="InterPro" id="IPR051802">
    <property type="entry name" value="YfhM-like"/>
</dbReference>
<feature type="domain" description="Alpha-2-macroglobulin" evidence="4">
    <location>
        <begin position="1400"/>
        <end position="1480"/>
    </location>
</feature>
<dbReference type="Gene3D" id="2.170.130.10">
    <property type="entry name" value="TonB-dependent receptor, plug domain"/>
    <property type="match status" value="1"/>
</dbReference>
<evidence type="ECO:0000313" key="5">
    <source>
        <dbReference type="EMBL" id="MFC6097537.1"/>
    </source>
</evidence>
<comment type="subcellular location">
    <subcellularLocation>
        <location evidence="2">Cell outer membrane</location>
        <topology evidence="2">Multi-pass membrane protein</topology>
    </subcellularLocation>
</comment>
<comment type="similarity">
    <text evidence="2">Belongs to the TonB-dependent receptor family.</text>
</comment>
<evidence type="ECO:0000256" key="3">
    <source>
        <dbReference type="SAM" id="SignalP"/>
    </source>
</evidence>
<comment type="caution">
    <text evidence="5">The sequence shown here is derived from an EMBL/GenBank/DDBJ whole genome shotgun (WGS) entry which is preliminary data.</text>
</comment>
<name>A0ABW1PRU9_9FLAO</name>
<dbReference type="InterPro" id="IPR001599">
    <property type="entry name" value="Macroglobln_a2"/>
</dbReference>
<comment type="similarity">
    <text evidence="1">Belongs to the protease inhibitor I39 (alpha-2-macroglobulin) family. Bacterial alpha-2-macroglobulin subfamily.</text>
</comment>
<dbReference type="EMBL" id="JBHSQB010000009">
    <property type="protein sequence ID" value="MFC6097537.1"/>
    <property type="molecule type" value="Genomic_DNA"/>
</dbReference>
<dbReference type="PROSITE" id="PS52016">
    <property type="entry name" value="TONB_DEPENDENT_REC_3"/>
    <property type="match status" value="1"/>
</dbReference>
<keyword evidence="3" id="KW-0732">Signal</keyword>
<organism evidence="5 6">
    <name type="scientific">Flavobacterium qiangtangense</name>
    <dbReference type="NCBI Taxonomy" id="1442595"/>
    <lineage>
        <taxon>Bacteria</taxon>
        <taxon>Pseudomonadati</taxon>
        <taxon>Bacteroidota</taxon>
        <taxon>Flavobacteriia</taxon>
        <taxon>Flavobacteriales</taxon>
        <taxon>Flavobacteriaceae</taxon>
        <taxon>Flavobacterium</taxon>
    </lineage>
</organism>
<dbReference type="InterPro" id="IPR037066">
    <property type="entry name" value="Plug_dom_sf"/>
</dbReference>
<dbReference type="InterPro" id="IPR002890">
    <property type="entry name" value="MG2"/>
</dbReference>
<dbReference type="Pfam" id="PF00207">
    <property type="entry name" value="A2M"/>
    <property type="match status" value="1"/>
</dbReference>
<dbReference type="SUPFAM" id="SSF49464">
    <property type="entry name" value="Carboxypeptidase regulatory domain-like"/>
    <property type="match status" value="1"/>
</dbReference>
<keyword evidence="2" id="KW-0472">Membrane</keyword>
<dbReference type="InterPro" id="IPR008969">
    <property type="entry name" value="CarboxyPept-like_regulatory"/>
</dbReference>
<sequence>MKKILAFLILFVSASVFGQFDKNWSKVENYENLGRTKSAFSEVKSIYRKAKRDKNEPEIIKCFFYKSKYLMILDEEAQRKIMENLKTEITQNSLPSQAILNLVYARCLQDYKSQNYDKLWRRTKLDSVNANDFMTWTNQNFDQEIKLAYQKSLENRADLKNILLKKYDVLFSYGDGENSKFETLYDYVLDENIAHHSAHISMYQDADNIRNYGYSLFGSQFKSLNFDKIKDENLKTALKLRQEKEQDFSNEKRMNRLIFIKNYLSSYFENRNEHYLKALNEIQKNSTNKILIQEIQLEKAKTLVGVAHKKDFPDNNILAIKTLDSVLLLNNRSIPYKNALNQREQILEKMIGVKIQKYCCPNENVRAFVEFRNVDSLQVSFYKVPSSWNIQKGRYYDYQMRKYVNNDSIFEALVKRQKPVKTHLALLPNQHDYFQYSTEILLPQMEKGTYVIQFETLKRGKKAENDFTFSTVTYTDFMLSSYSKDNRNYYQVTHRKTGKPISNVEIKSDKFFLETDGNGLSSAQKYGDENYYNLELKLSKAGDTLHSITNYSPEFNRYKKENYTDAKMIFYFDRAIYRPGQTVYYKGIAVQNINNTQSIVPNVSFEIIIEDDNRKELKKYVAKTNEFGSISGEFVIPKDVLTGEFSVWAQEPEEDDFKNDVSYDKETEKHLFWDEIDYDDDEFTFKVEEYKRPKFEVVFNPIKENIAVNKNVFVTGKAKAFAGSNVTDSKVVYKIVRKTYTNFYRSYYARSTDLAHGEVTTDAQGNFKIEFLATPDSTYTQKDLPVFNYEITADVTDMNGETQSSMTTVRVGYHTLELKAEMPNSIETKDKNFITFNSTNLNGEFAPVNAELEIFQLSESKNKFKPRVFPIPEIATLSSKEFETLFPDENNEKPDEKGSLVFSKTINTEKTKELLLSFLQNFKTGDYRMVFKAKDEFGNAIETSKNFKILQNNDEKVAINQIITINQINANPEKDGFVEVELHSNVPELYVFANAFFDGKTFFEKSIVLKNKTRIKIPFEKEYRQNVQLTLETVFENQNYLQSKEIILKQEKDNMNIEIESFRSKIEPGSKENWSFKIKENNKVTSSEVLASMYDSSLDKFTVKDWEKLNFTDNISNYFSQKTFSNLGTESLYMTDLYSRYFHFNTAVKPIELMWFGFNFSNKNDYEAKVKYETQIAEKRIPEDAILVHGIVTDASGNPLVEAKVYLSEENNRATTTEYDGYFQIKANKGEQLVFSAPKLGLKIITVSGNEINVTLVEDKDSPTMPVVILDGTASEVKADLQEASMMMKSVSSTAVVVTTLGEKINGLEISGSGDNQMVSLNGARSGANFALFVVDGVVVPANSSVQLNSADVETVTILKPEASVKLYGTKGKNGAVIITTKKALEELTNVKARKNLSETAFFYPNLRTDETGKVSFNFTSPEALTKWKLRLFSHNKKGNSAYLENYTVTQKDLMVIPNLPRFLRENDTLTITTKIAISLLNPNKEWRFYNYLTLFRWKKSMSSYIISNP</sequence>
<gene>
    <name evidence="5" type="ORF">ACFPVY_12850</name>
</gene>
<accession>A0ABW1PRU9</accession>